<dbReference type="PANTHER" id="PTHR43464">
    <property type="entry name" value="METHYLTRANSFERASE"/>
    <property type="match status" value="1"/>
</dbReference>
<dbReference type="GO" id="GO:0032259">
    <property type="term" value="P:methylation"/>
    <property type="evidence" value="ECO:0007669"/>
    <property type="project" value="UniProtKB-KW"/>
</dbReference>
<evidence type="ECO:0000256" key="1">
    <source>
        <dbReference type="ARBA" id="ARBA00022603"/>
    </source>
</evidence>
<evidence type="ECO:0000256" key="4">
    <source>
        <dbReference type="SAM" id="MobiDB-lite"/>
    </source>
</evidence>
<keyword evidence="7" id="KW-1185">Reference proteome</keyword>
<evidence type="ECO:0000259" key="5">
    <source>
        <dbReference type="Pfam" id="PF08241"/>
    </source>
</evidence>
<evidence type="ECO:0000313" key="6">
    <source>
        <dbReference type="EMBL" id="GAA2489912.1"/>
    </source>
</evidence>
<dbReference type="InterPro" id="IPR029063">
    <property type="entry name" value="SAM-dependent_MTases_sf"/>
</dbReference>
<dbReference type="PANTHER" id="PTHR43464:SF19">
    <property type="entry name" value="UBIQUINONE BIOSYNTHESIS O-METHYLTRANSFERASE, MITOCHONDRIAL"/>
    <property type="match status" value="1"/>
</dbReference>
<accession>A0ABN3LTF0</accession>
<keyword evidence="2" id="KW-0808">Transferase</keyword>
<keyword evidence="3" id="KW-0949">S-adenosyl-L-methionine</keyword>
<evidence type="ECO:0000256" key="2">
    <source>
        <dbReference type="ARBA" id="ARBA00022679"/>
    </source>
</evidence>
<feature type="domain" description="Methyltransferase type 11" evidence="5">
    <location>
        <begin position="100"/>
        <end position="195"/>
    </location>
</feature>
<comment type="caution">
    <text evidence="6">The sequence shown here is derived from an EMBL/GenBank/DDBJ whole genome shotgun (WGS) entry which is preliminary data.</text>
</comment>
<dbReference type="Proteomes" id="UP001499942">
    <property type="component" value="Unassembled WGS sequence"/>
</dbReference>
<dbReference type="Gene3D" id="3.40.50.150">
    <property type="entry name" value="Vaccinia Virus protein VP39"/>
    <property type="match status" value="1"/>
</dbReference>
<protein>
    <submittedName>
        <fullName evidence="6">Class I SAM-dependent methyltransferase</fullName>
    </submittedName>
</protein>
<dbReference type="CDD" id="cd02440">
    <property type="entry name" value="AdoMet_MTases"/>
    <property type="match status" value="1"/>
</dbReference>
<gene>
    <name evidence="6" type="ORF">GCM10010393_22060</name>
</gene>
<dbReference type="SUPFAM" id="SSF53335">
    <property type="entry name" value="S-adenosyl-L-methionine-dependent methyltransferases"/>
    <property type="match status" value="1"/>
</dbReference>
<name>A0ABN3LTF0_9ACTN</name>
<dbReference type="GO" id="GO:0008168">
    <property type="term" value="F:methyltransferase activity"/>
    <property type="evidence" value="ECO:0007669"/>
    <property type="project" value="UniProtKB-KW"/>
</dbReference>
<organism evidence="6 7">
    <name type="scientific">Streptomyces gobitricini</name>
    <dbReference type="NCBI Taxonomy" id="68211"/>
    <lineage>
        <taxon>Bacteria</taxon>
        <taxon>Bacillati</taxon>
        <taxon>Actinomycetota</taxon>
        <taxon>Actinomycetes</taxon>
        <taxon>Kitasatosporales</taxon>
        <taxon>Streptomycetaceae</taxon>
        <taxon>Streptomyces</taxon>
    </lineage>
</organism>
<keyword evidence="1 6" id="KW-0489">Methyltransferase</keyword>
<feature type="region of interest" description="Disordered" evidence="4">
    <location>
        <begin position="1"/>
        <end position="48"/>
    </location>
</feature>
<sequence length="268" mass="28096">MVAGSIEVMTERRADPRTGASADPRTGASAGPSADPRTGASADPRTGPRADRRALIAAYWDAAAASFDGEADHGLGAAPTRAAWARRLRSWLPAEPADVLDVGCGTGSLSLLLAEDGHRVTGVDLAPRMVERARGKLAAAGRAGRFLAGDAMELPTGEERFGVVLCRHLLWTLPDPESALRAWVNRLRPGGRLVLIEGRWREADRSGGRPYVAGADTLPWCGGVGAGELAEAVRPLAGGGVRVEPLGDEAELWGGPVEDERYALIADV</sequence>
<evidence type="ECO:0000313" key="7">
    <source>
        <dbReference type="Proteomes" id="UP001499942"/>
    </source>
</evidence>
<evidence type="ECO:0000256" key="3">
    <source>
        <dbReference type="ARBA" id="ARBA00022691"/>
    </source>
</evidence>
<dbReference type="InterPro" id="IPR013216">
    <property type="entry name" value="Methyltransf_11"/>
</dbReference>
<dbReference type="EMBL" id="BAAASR010000013">
    <property type="protein sequence ID" value="GAA2489912.1"/>
    <property type="molecule type" value="Genomic_DNA"/>
</dbReference>
<dbReference type="Pfam" id="PF08241">
    <property type="entry name" value="Methyltransf_11"/>
    <property type="match status" value="1"/>
</dbReference>
<reference evidence="6 7" key="1">
    <citation type="journal article" date="2019" name="Int. J. Syst. Evol. Microbiol.">
        <title>The Global Catalogue of Microorganisms (GCM) 10K type strain sequencing project: providing services to taxonomists for standard genome sequencing and annotation.</title>
        <authorList>
            <consortium name="The Broad Institute Genomics Platform"/>
            <consortium name="The Broad Institute Genome Sequencing Center for Infectious Disease"/>
            <person name="Wu L."/>
            <person name="Ma J."/>
        </authorList>
    </citation>
    <scope>NUCLEOTIDE SEQUENCE [LARGE SCALE GENOMIC DNA]</scope>
    <source>
        <strain evidence="6 7">JCM 5062</strain>
    </source>
</reference>
<proteinExistence type="predicted"/>